<dbReference type="AlphaFoldDB" id="A0AAV8X6B1"/>
<organism evidence="1 2">
    <name type="scientific">Rhamnusium bicolor</name>
    <dbReference type="NCBI Taxonomy" id="1586634"/>
    <lineage>
        <taxon>Eukaryota</taxon>
        <taxon>Metazoa</taxon>
        <taxon>Ecdysozoa</taxon>
        <taxon>Arthropoda</taxon>
        <taxon>Hexapoda</taxon>
        <taxon>Insecta</taxon>
        <taxon>Pterygota</taxon>
        <taxon>Neoptera</taxon>
        <taxon>Endopterygota</taxon>
        <taxon>Coleoptera</taxon>
        <taxon>Polyphaga</taxon>
        <taxon>Cucujiformia</taxon>
        <taxon>Chrysomeloidea</taxon>
        <taxon>Cerambycidae</taxon>
        <taxon>Lepturinae</taxon>
        <taxon>Rhagiini</taxon>
        <taxon>Rhamnusium</taxon>
    </lineage>
</organism>
<proteinExistence type="predicted"/>
<sequence length="80" mass="8707">MDNILIETAFAVTDWKSKTKTKASTTKIEQSKTGGGSTNIVPHTKIEEQLRNLIGKKAIDGDGEVAELDLESQACVLLYL</sequence>
<keyword evidence="2" id="KW-1185">Reference proteome</keyword>
<accession>A0AAV8X6B1</accession>
<reference evidence="1" key="1">
    <citation type="journal article" date="2023" name="Insect Mol. Biol.">
        <title>Genome sequencing provides insights into the evolution of gene families encoding plant cell wall-degrading enzymes in longhorned beetles.</title>
        <authorList>
            <person name="Shin N.R."/>
            <person name="Okamura Y."/>
            <person name="Kirsch R."/>
            <person name="Pauchet Y."/>
        </authorList>
    </citation>
    <scope>NUCLEOTIDE SEQUENCE</scope>
    <source>
        <strain evidence="1">RBIC_L_NR</strain>
    </source>
</reference>
<dbReference type="EMBL" id="JANEYF010003800">
    <property type="protein sequence ID" value="KAJ8933966.1"/>
    <property type="molecule type" value="Genomic_DNA"/>
</dbReference>
<gene>
    <name evidence="1" type="ORF">NQ314_013681</name>
</gene>
<protein>
    <submittedName>
        <fullName evidence="1">Uncharacterized protein</fullName>
    </submittedName>
</protein>
<name>A0AAV8X6B1_9CUCU</name>
<dbReference type="Proteomes" id="UP001162156">
    <property type="component" value="Unassembled WGS sequence"/>
</dbReference>
<evidence type="ECO:0000313" key="1">
    <source>
        <dbReference type="EMBL" id="KAJ8933966.1"/>
    </source>
</evidence>
<comment type="caution">
    <text evidence="1">The sequence shown here is derived from an EMBL/GenBank/DDBJ whole genome shotgun (WGS) entry which is preliminary data.</text>
</comment>
<evidence type="ECO:0000313" key="2">
    <source>
        <dbReference type="Proteomes" id="UP001162156"/>
    </source>
</evidence>